<keyword evidence="1" id="KW-0853">WD repeat</keyword>
<name>A0A1Z5JMU8_FISSO</name>
<dbReference type="InterPro" id="IPR001680">
    <property type="entry name" value="WD40_rpt"/>
</dbReference>
<comment type="caution">
    <text evidence="2">The sequence shown here is derived from an EMBL/GenBank/DDBJ whole genome shotgun (WGS) entry which is preliminary data.</text>
</comment>
<dbReference type="Proteomes" id="UP000198406">
    <property type="component" value="Unassembled WGS sequence"/>
</dbReference>
<accession>A0A1Z5JMU8</accession>
<evidence type="ECO:0000313" key="3">
    <source>
        <dbReference type="Proteomes" id="UP000198406"/>
    </source>
</evidence>
<dbReference type="AlphaFoldDB" id="A0A1Z5JMU8"/>
<sequence>MSPYCGCWFVDNRDTIMACSSNGTLDIIRLKEKVCNDKTTLECSLKLGSFPSSNWIFRHFECRSFDRGQSIAVGMPTGDLQVYDTEYGKPSSTPIQSTKWWSTGTTNQFLEKKVNMTANHNSNFIRKGWTARRAMRRYHGRFASLQEQIDDPFLSTALPEIYQWDNLDCQPLQSIQCWDFWEHMTGNIQALHMGDPNDYFGVTLCDTRFNLSQNAIYFSMDEKKDTMMDFKGGCFLTDRSVATVQENLARTVVCVWDLRNTRSFCSEILLPAYPKDVACPSSPISSYDNLISSKGQDVTQYKLSAVGGDRVLVSALVTKKCEHVRQDFLLDTLRGVKLQCLERKYVGSSAPVSSLCADMGCVAAVHESNLEIDELKVDELNFSSRKRKFDMDRSNYQVALTDRLGTSTTLNHLSFNEDGSCLCGASMDGDAFIWKV</sequence>
<dbReference type="InParanoid" id="A0A1Z5JMU8"/>
<dbReference type="SUPFAM" id="SSF50998">
    <property type="entry name" value="Quinoprotein alcohol dehydrogenase-like"/>
    <property type="match status" value="1"/>
</dbReference>
<evidence type="ECO:0000256" key="1">
    <source>
        <dbReference type="PROSITE-ProRule" id="PRU00221"/>
    </source>
</evidence>
<gene>
    <name evidence="2" type="ORF">FisN_1Hu673</name>
</gene>
<proteinExistence type="predicted"/>
<keyword evidence="3" id="KW-1185">Reference proteome</keyword>
<dbReference type="EMBL" id="BDSP01000089">
    <property type="protein sequence ID" value="GAX15236.1"/>
    <property type="molecule type" value="Genomic_DNA"/>
</dbReference>
<dbReference type="InterPro" id="IPR011047">
    <property type="entry name" value="Quinoprotein_ADH-like_sf"/>
</dbReference>
<reference evidence="2 3" key="1">
    <citation type="journal article" date="2015" name="Plant Cell">
        <title>Oil accumulation by the oleaginous diatom Fistulifera solaris as revealed by the genome and transcriptome.</title>
        <authorList>
            <person name="Tanaka T."/>
            <person name="Maeda Y."/>
            <person name="Veluchamy A."/>
            <person name="Tanaka M."/>
            <person name="Abida H."/>
            <person name="Marechal E."/>
            <person name="Bowler C."/>
            <person name="Muto M."/>
            <person name="Sunaga Y."/>
            <person name="Tanaka M."/>
            <person name="Yoshino T."/>
            <person name="Taniguchi T."/>
            <person name="Fukuda Y."/>
            <person name="Nemoto M."/>
            <person name="Matsumoto M."/>
            <person name="Wong P.S."/>
            <person name="Aburatani S."/>
            <person name="Fujibuchi W."/>
        </authorList>
    </citation>
    <scope>NUCLEOTIDE SEQUENCE [LARGE SCALE GENOMIC DNA]</scope>
    <source>
        <strain evidence="2 3">JPCC DA0580</strain>
    </source>
</reference>
<dbReference type="PROSITE" id="PS50082">
    <property type="entry name" value="WD_REPEATS_2"/>
    <property type="match status" value="1"/>
</dbReference>
<evidence type="ECO:0000313" key="2">
    <source>
        <dbReference type="EMBL" id="GAX15236.1"/>
    </source>
</evidence>
<dbReference type="PROSITE" id="PS50294">
    <property type="entry name" value="WD_REPEATS_REGION"/>
    <property type="match status" value="1"/>
</dbReference>
<feature type="repeat" description="WD" evidence="1">
    <location>
        <begin position="403"/>
        <end position="436"/>
    </location>
</feature>
<protein>
    <submittedName>
        <fullName evidence="2">Uncharacterized protein</fullName>
    </submittedName>
</protein>
<organism evidence="2 3">
    <name type="scientific">Fistulifera solaris</name>
    <name type="common">Oleaginous diatom</name>
    <dbReference type="NCBI Taxonomy" id="1519565"/>
    <lineage>
        <taxon>Eukaryota</taxon>
        <taxon>Sar</taxon>
        <taxon>Stramenopiles</taxon>
        <taxon>Ochrophyta</taxon>
        <taxon>Bacillariophyta</taxon>
        <taxon>Bacillariophyceae</taxon>
        <taxon>Bacillariophycidae</taxon>
        <taxon>Naviculales</taxon>
        <taxon>Naviculaceae</taxon>
        <taxon>Fistulifera</taxon>
    </lineage>
</organism>